<evidence type="ECO:0000256" key="3">
    <source>
        <dbReference type="ARBA" id="ARBA00023163"/>
    </source>
</evidence>
<dbReference type="GO" id="GO:0003677">
    <property type="term" value="F:DNA binding"/>
    <property type="evidence" value="ECO:0007669"/>
    <property type="project" value="UniProtKB-KW"/>
</dbReference>
<dbReference type="Proteomes" id="UP000321907">
    <property type="component" value="Unassembled WGS sequence"/>
</dbReference>
<dbReference type="NCBIfam" id="NF033788">
    <property type="entry name" value="HTH_metalloreg"/>
    <property type="match status" value="1"/>
</dbReference>
<dbReference type="AlphaFoldDB" id="A0A5C7FU59"/>
<dbReference type="OrthoDB" id="9799175at2"/>
<gene>
    <name evidence="5" type="ORF">FUA23_12765</name>
</gene>
<dbReference type="PANTHER" id="PTHR33154:SF33">
    <property type="entry name" value="TRANSCRIPTIONAL REPRESSOR SDPR"/>
    <property type="match status" value="1"/>
</dbReference>
<dbReference type="CDD" id="cd00090">
    <property type="entry name" value="HTH_ARSR"/>
    <property type="match status" value="1"/>
</dbReference>
<evidence type="ECO:0000313" key="5">
    <source>
        <dbReference type="EMBL" id="TXF88923.1"/>
    </source>
</evidence>
<dbReference type="Gene3D" id="1.10.10.10">
    <property type="entry name" value="Winged helix-like DNA-binding domain superfamily/Winged helix DNA-binding domain"/>
    <property type="match status" value="1"/>
</dbReference>
<comment type="caution">
    <text evidence="5">The sequence shown here is derived from an EMBL/GenBank/DDBJ whole genome shotgun (WGS) entry which is preliminary data.</text>
</comment>
<dbReference type="EMBL" id="VOXD01000018">
    <property type="protein sequence ID" value="TXF88923.1"/>
    <property type="molecule type" value="Genomic_DNA"/>
</dbReference>
<dbReference type="PANTHER" id="PTHR33154">
    <property type="entry name" value="TRANSCRIPTIONAL REGULATOR, ARSR FAMILY"/>
    <property type="match status" value="1"/>
</dbReference>
<dbReference type="InterPro" id="IPR047796">
    <property type="entry name" value="SdpR-like_repress"/>
</dbReference>
<dbReference type="GO" id="GO:0003700">
    <property type="term" value="F:DNA-binding transcription factor activity"/>
    <property type="evidence" value="ECO:0007669"/>
    <property type="project" value="InterPro"/>
</dbReference>
<dbReference type="InterPro" id="IPR036390">
    <property type="entry name" value="WH_DNA-bd_sf"/>
</dbReference>
<dbReference type="InterPro" id="IPR036388">
    <property type="entry name" value="WH-like_DNA-bd_sf"/>
</dbReference>
<sequence>MDEVFKALKDPTRRKILQLLKRGSMTAGEIAEAFDISKPSISHHLDLLKRADLITVERRGQFLHHHLNTTVVENLLAWVIDLKE</sequence>
<reference evidence="5 6" key="1">
    <citation type="submission" date="2019-08" db="EMBL/GenBank/DDBJ databases">
        <title>Lewinella sp. strain SSH13 Genome sequencing and assembly.</title>
        <authorList>
            <person name="Kim I."/>
        </authorList>
    </citation>
    <scope>NUCLEOTIDE SEQUENCE [LARGE SCALE GENOMIC DNA]</scope>
    <source>
        <strain evidence="5 6">SSH13</strain>
    </source>
</reference>
<evidence type="ECO:0000256" key="1">
    <source>
        <dbReference type="ARBA" id="ARBA00023015"/>
    </source>
</evidence>
<evidence type="ECO:0000259" key="4">
    <source>
        <dbReference type="PROSITE" id="PS50987"/>
    </source>
</evidence>
<keyword evidence="6" id="KW-1185">Reference proteome</keyword>
<dbReference type="Pfam" id="PF12840">
    <property type="entry name" value="HTH_20"/>
    <property type="match status" value="1"/>
</dbReference>
<accession>A0A5C7FU59</accession>
<dbReference type="InterPro" id="IPR001845">
    <property type="entry name" value="HTH_ArsR_DNA-bd_dom"/>
</dbReference>
<dbReference type="InterPro" id="IPR051081">
    <property type="entry name" value="HTH_MetalResp_TranReg"/>
</dbReference>
<dbReference type="NCBIfam" id="NF033789">
    <property type="entry name" value="repress_SdpR"/>
    <property type="match status" value="1"/>
</dbReference>
<keyword evidence="3" id="KW-0804">Transcription</keyword>
<dbReference type="SMART" id="SM00418">
    <property type="entry name" value="HTH_ARSR"/>
    <property type="match status" value="1"/>
</dbReference>
<dbReference type="RefSeq" id="WP_147931131.1">
    <property type="nucleotide sequence ID" value="NZ_VOXD01000018.1"/>
</dbReference>
<dbReference type="InterPro" id="IPR011991">
    <property type="entry name" value="ArsR-like_HTH"/>
</dbReference>
<evidence type="ECO:0000256" key="2">
    <source>
        <dbReference type="ARBA" id="ARBA00023125"/>
    </source>
</evidence>
<organism evidence="5 6">
    <name type="scientific">Neolewinella aurantiaca</name>
    <dbReference type="NCBI Taxonomy" id="2602767"/>
    <lineage>
        <taxon>Bacteria</taxon>
        <taxon>Pseudomonadati</taxon>
        <taxon>Bacteroidota</taxon>
        <taxon>Saprospiria</taxon>
        <taxon>Saprospirales</taxon>
        <taxon>Lewinellaceae</taxon>
        <taxon>Neolewinella</taxon>
    </lineage>
</organism>
<keyword evidence="2" id="KW-0238">DNA-binding</keyword>
<dbReference type="SUPFAM" id="SSF46785">
    <property type="entry name" value="Winged helix' DNA-binding domain"/>
    <property type="match status" value="1"/>
</dbReference>
<feature type="domain" description="HTH arsR-type" evidence="4">
    <location>
        <begin position="1"/>
        <end position="84"/>
    </location>
</feature>
<protein>
    <submittedName>
        <fullName evidence="5">Winged helix-turn-helix transcriptional regulator</fullName>
    </submittedName>
</protein>
<proteinExistence type="predicted"/>
<dbReference type="PRINTS" id="PR00778">
    <property type="entry name" value="HTHARSR"/>
</dbReference>
<dbReference type="PROSITE" id="PS50987">
    <property type="entry name" value="HTH_ARSR_2"/>
    <property type="match status" value="1"/>
</dbReference>
<keyword evidence="1" id="KW-0805">Transcription regulation</keyword>
<evidence type="ECO:0000313" key="6">
    <source>
        <dbReference type="Proteomes" id="UP000321907"/>
    </source>
</evidence>
<name>A0A5C7FU59_9BACT</name>